<protein>
    <submittedName>
        <fullName evidence="1">Uncharacterized protein</fullName>
    </submittedName>
</protein>
<organism evidence="1 2">
    <name type="scientific">Orchesella dallaii</name>
    <dbReference type="NCBI Taxonomy" id="48710"/>
    <lineage>
        <taxon>Eukaryota</taxon>
        <taxon>Metazoa</taxon>
        <taxon>Ecdysozoa</taxon>
        <taxon>Arthropoda</taxon>
        <taxon>Hexapoda</taxon>
        <taxon>Collembola</taxon>
        <taxon>Entomobryomorpha</taxon>
        <taxon>Entomobryoidea</taxon>
        <taxon>Orchesellidae</taxon>
        <taxon>Orchesellinae</taxon>
        <taxon>Orchesella</taxon>
    </lineage>
</organism>
<evidence type="ECO:0000313" key="2">
    <source>
        <dbReference type="Proteomes" id="UP001642540"/>
    </source>
</evidence>
<reference evidence="1 2" key="1">
    <citation type="submission" date="2024-08" db="EMBL/GenBank/DDBJ databases">
        <authorList>
            <person name="Cucini C."/>
            <person name="Frati F."/>
        </authorList>
    </citation>
    <scope>NUCLEOTIDE SEQUENCE [LARGE SCALE GENOMIC DNA]</scope>
</reference>
<sequence>MDVDSEAQRFTNSSAAMKTYHEVVMEAERILSLLKECIPSDKFMDLWKLAATIKLPDAGLSNPHPIFKEMRYEYADILNKEKNINPKYSEFSNDLDEAKKCFEHVRDAMIQFENLGPEGVSLRSLEDHEVVHLHALFTQDEKFVEFRQINVAGLVVRWDSLNLFEELKEYVTRMKMLRKEMLAKLRSVGINTNYN</sequence>
<accession>A0ABP1QYD5</accession>
<gene>
    <name evidence="1" type="ORF">ODALV1_LOCUS16504</name>
</gene>
<comment type="caution">
    <text evidence="1">The sequence shown here is derived from an EMBL/GenBank/DDBJ whole genome shotgun (WGS) entry which is preliminary data.</text>
</comment>
<dbReference type="EMBL" id="CAXLJM020000050">
    <property type="protein sequence ID" value="CAL8114522.1"/>
    <property type="molecule type" value="Genomic_DNA"/>
</dbReference>
<dbReference type="Proteomes" id="UP001642540">
    <property type="component" value="Unassembled WGS sequence"/>
</dbReference>
<evidence type="ECO:0000313" key="1">
    <source>
        <dbReference type="EMBL" id="CAL8114522.1"/>
    </source>
</evidence>
<proteinExistence type="predicted"/>
<name>A0ABP1QYD5_9HEXA</name>
<keyword evidence="2" id="KW-1185">Reference proteome</keyword>